<dbReference type="Gene3D" id="1.10.10.10">
    <property type="entry name" value="Winged helix-like DNA-binding domain superfamily/Winged helix DNA-binding domain"/>
    <property type="match status" value="1"/>
</dbReference>
<evidence type="ECO:0000313" key="6">
    <source>
        <dbReference type="Proteomes" id="UP000535543"/>
    </source>
</evidence>
<dbReference type="InterPro" id="IPR039422">
    <property type="entry name" value="MarR/SlyA-like"/>
</dbReference>
<keyword evidence="1" id="KW-0805">Transcription regulation</keyword>
<keyword evidence="6" id="KW-1185">Reference proteome</keyword>
<dbReference type="GO" id="GO:0003677">
    <property type="term" value="F:DNA binding"/>
    <property type="evidence" value="ECO:0007669"/>
    <property type="project" value="UniProtKB-KW"/>
</dbReference>
<keyword evidence="3" id="KW-0804">Transcription</keyword>
<protein>
    <submittedName>
        <fullName evidence="5">MarR family transcriptional regulator</fullName>
    </submittedName>
</protein>
<proteinExistence type="predicted"/>
<dbReference type="RefSeq" id="WP_169587791.1">
    <property type="nucleotide sequence ID" value="NZ_VCQU01000004.1"/>
</dbReference>
<dbReference type="Pfam" id="PF01047">
    <property type="entry name" value="MarR"/>
    <property type="match status" value="1"/>
</dbReference>
<dbReference type="GO" id="GO:0006950">
    <property type="term" value="P:response to stress"/>
    <property type="evidence" value="ECO:0007669"/>
    <property type="project" value="TreeGrafter"/>
</dbReference>
<dbReference type="EMBL" id="VCQU01000004">
    <property type="protein sequence ID" value="NMN96171.1"/>
    <property type="molecule type" value="Genomic_DNA"/>
</dbReference>
<evidence type="ECO:0000256" key="1">
    <source>
        <dbReference type="ARBA" id="ARBA00023015"/>
    </source>
</evidence>
<gene>
    <name evidence="5" type="ORF">FGL95_14120</name>
</gene>
<evidence type="ECO:0000313" key="5">
    <source>
        <dbReference type="EMBL" id="NMN96171.1"/>
    </source>
</evidence>
<evidence type="ECO:0000256" key="3">
    <source>
        <dbReference type="ARBA" id="ARBA00023163"/>
    </source>
</evidence>
<dbReference type="PANTHER" id="PTHR33164:SF64">
    <property type="entry name" value="TRANSCRIPTIONAL REGULATOR SLYA"/>
    <property type="match status" value="1"/>
</dbReference>
<reference evidence="5 6" key="1">
    <citation type="submission" date="2019-05" db="EMBL/GenBank/DDBJ databases">
        <authorList>
            <person name="Lee S.D."/>
        </authorList>
    </citation>
    <scope>NUCLEOTIDE SEQUENCE [LARGE SCALE GENOMIC DNA]</scope>
    <source>
        <strain evidence="5 6">YC2-7</strain>
    </source>
</reference>
<evidence type="ECO:0000259" key="4">
    <source>
        <dbReference type="PROSITE" id="PS50995"/>
    </source>
</evidence>
<sequence>MAEPAGPLRSPGFWLHHAALTWRREVDSKLRPAGLTYTQFVVLASASWLGKKGTAPTQQEVAEFAGTDRMMTSKVISTLEDRALIERTADSADSRAKRLTVTPEGRAVVSGAVRVVAEVDSHFFGDGERRESLLEEMRSIARG</sequence>
<accession>A0A848KD26</accession>
<dbReference type="InterPro" id="IPR036388">
    <property type="entry name" value="WH-like_DNA-bd_sf"/>
</dbReference>
<dbReference type="SUPFAM" id="SSF46785">
    <property type="entry name" value="Winged helix' DNA-binding domain"/>
    <property type="match status" value="1"/>
</dbReference>
<dbReference type="InterPro" id="IPR036390">
    <property type="entry name" value="WH_DNA-bd_sf"/>
</dbReference>
<comment type="caution">
    <text evidence="5">The sequence shown here is derived from an EMBL/GenBank/DDBJ whole genome shotgun (WGS) entry which is preliminary data.</text>
</comment>
<dbReference type="Proteomes" id="UP000535543">
    <property type="component" value="Unassembled WGS sequence"/>
</dbReference>
<feature type="domain" description="HTH marR-type" evidence="4">
    <location>
        <begin position="1"/>
        <end position="142"/>
    </location>
</feature>
<dbReference type="SMART" id="SM00347">
    <property type="entry name" value="HTH_MARR"/>
    <property type="match status" value="1"/>
</dbReference>
<name>A0A848KD26_9NOCA</name>
<dbReference type="GO" id="GO:0003700">
    <property type="term" value="F:DNA-binding transcription factor activity"/>
    <property type="evidence" value="ECO:0007669"/>
    <property type="project" value="InterPro"/>
</dbReference>
<reference evidence="5 6" key="2">
    <citation type="submission" date="2020-06" db="EMBL/GenBank/DDBJ databases">
        <title>Antribacter stalactiti gen. nov., sp. nov., a new member of the family Nacardiaceae isolated from a cave.</title>
        <authorList>
            <person name="Kim I.S."/>
        </authorList>
    </citation>
    <scope>NUCLEOTIDE SEQUENCE [LARGE SCALE GENOMIC DNA]</scope>
    <source>
        <strain evidence="5 6">YC2-7</strain>
    </source>
</reference>
<dbReference type="PANTHER" id="PTHR33164">
    <property type="entry name" value="TRANSCRIPTIONAL REGULATOR, MARR FAMILY"/>
    <property type="match status" value="1"/>
</dbReference>
<evidence type="ECO:0000256" key="2">
    <source>
        <dbReference type="ARBA" id="ARBA00023125"/>
    </source>
</evidence>
<dbReference type="PROSITE" id="PS50995">
    <property type="entry name" value="HTH_MARR_2"/>
    <property type="match status" value="1"/>
</dbReference>
<keyword evidence="2" id="KW-0238">DNA-binding</keyword>
<dbReference type="AlphaFoldDB" id="A0A848KD26"/>
<organism evidence="5 6">
    <name type="scientific">Antrihabitans stalactiti</name>
    <dbReference type="NCBI Taxonomy" id="2584121"/>
    <lineage>
        <taxon>Bacteria</taxon>
        <taxon>Bacillati</taxon>
        <taxon>Actinomycetota</taxon>
        <taxon>Actinomycetes</taxon>
        <taxon>Mycobacteriales</taxon>
        <taxon>Nocardiaceae</taxon>
        <taxon>Antrihabitans</taxon>
    </lineage>
</organism>
<dbReference type="InterPro" id="IPR000835">
    <property type="entry name" value="HTH_MarR-typ"/>
</dbReference>